<gene>
    <name evidence="2" type="ORF">A2264_02025</name>
</gene>
<feature type="transmembrane region" description="Helical" evidence="1">
    <location>
        <begin position="6"/>
        <end position="38"/>
    </location>
</feature>
<dbReference type="EMBL" id="MEVT01000021">
    <property type="protein sequence ID" value="OGC62323.1"/>
    <property type="molecule type" value="Genomic_DNA"/>
</dbReference>
<proteinExistence type="predicted"/>
<protein>
    <recommendedName>
        <fullName evidence="4">Lycopene cyclase domain-containing protein</fullName>
    </recommendedName>
</protein>
<feature type="transmembrane region" description="Helical" evidence="1">
    <location>
        <begin position="50"/>
        <end position="70"/>
    </location>
</feature>
<organism evidence="2 3">
    <name type="scientific">candidate division WWE3 bacterium RIFOXYA2_FULL_46_9</name>
    <dbReference type="NCBI Taxonomy" id="1802636"/>
    <lineage>
        <taxon>Bacteria</taxon>
        <taxon>Katanobacteria</taxon>
    </lineage>
</organism>
<evidence type="ECO:0008006" key="4">
    <source>
        <dbReference type="Google" id="ProtNLM"/>
    </source>
</evidence>
<keyword evidence="1" id="KW-1133">Transmembrane helix</keyword>
<sequence length="109" mass="12333">MNRRVAYSLAFLFLTVLLLLFLWKQVVLLSFLLVLIAYAKYRIAPIKRELLWYVLVSLAGGITEIILVNIGRAWSYTGPGFLGLPIQMVLFWGVVGTTVVIIYDELVGK</sequence>
<feature type="transmembrane region" description="Helical" evidence="1">
    <location>
        <begin position="82"/>
        <end position="103"/>
    </location>
</feature>
<name>A0A1F4VZU6_UNCKA</name>
<evidence type="ECO:0000313" key="2">
    <source>
        <dbReference type="EMBL" id="OGC62323.1"/>
    </source>
</evidence>
<keyword evidence="1" id="KW-0812">Transmembrane</keyword>
<evidence type="ECO:0000313" key="3">
    <source>
        <dbReference type="Proteomes" id="UP000176614"/>
    </source>
</evidence>
<keyword evidence="1" id="KW-0472">Membrane</keyword>
<dbReference type="Proteomes" id="UP000176614">
    <property type="component" value="Unassembled WGS sequence"/>
</dbReference>
<accession>A0A1F4VZU6</accession>
<comment type="caution">
    <text evidence="2">The sequence shown here is derived from an EMBL/GenBank/DDBJ whole genome shotgun (WGS) entry which is preliminary data.</text>
</comment>
<evidence type="ECO:0000256" key="1">
    <source>
        <dbReference type="SAM" id="Phobius"/>
    </source>
</evidence>
<dbReference type="AlphaFoldDB" id="A0A1F4VZU6"/>
<reference evidence="2 3" key="1">
    <citation type="journal article" date="2016" name="Nat. Commun.">
        <title>Thousands of microbial genomes shed light on interconnected biogeochemical processes in an aquifer system.</title>
        <authorList>
            <person name="Anantharaman K."/>
            <person name="Brown C.T."/>
            <person name="Hug L.A."/>
            <person name="Sharon I."/>
            <person name="Castelle C.J."/>
            <person name="Probst A.J."/>
            <person name="Thomas B.C."/>
            <person name="Singh A."/>
            <person name="Wilkins M.J."/>
            <person name="Karaoz U."/>
            <person name="Brodie E.L."/>
            <person name="Williams K.H."/>
            <person name="Hubbard S.S."/>
            <person name="Banfield J.F."/>
        </authorList>
    </citation>
    <scope>NUCLEOTIDE SEQUENCE [LARGE SCALE GENOMIC DNA]</scope>
</reference>